<organism evidence="7 8">
    <name type="scientific">Nomascus leucogenys</name>
    <name type="common">Northern white-cheeked gibbon</name>
    <name type="synonym">Hylobates leucogenys</name>
    <dbReference type="NCBI Taxonomy" id="61853"/>
    <lineage>
        <taxon>Eukaryota</taxon>
        <taxon>Metazoa</taxon>
        <taxon>Chordata</taxon>
        <taxon>Craniata</taxon>
        <taxon>Vertebrata</taxon>
        <taxon>Euteleostomi</taxon>
        <taxon>Mammalia</taxon>
        <taxon>Eutheria</taxon>
        <taxon>Euarchontoglires</taxon>
        <taxon>Primates</taxon>
        <taxon>Haplorrhini</taxon>
        <taxon>Catarrhini</taxon>
        <taxon>Hylobatidae</taxon>
        <taxon>Nomascus</taxon>
    </lineage>
</organism>
<reference evidence="7" key="2">
    <citation type="submission" date="2025-08" db="UniProtKB">
        <authorList>
            <consortium name="Ensembl"/>
        </authorList>
    </citation>
    <scope>IDENTIFICATION</scope>
</reference>
<dbReference type="EMBL" id="ADFV01124596">
    <property type="status" value="NOT_ANNOTATED_CDS"/>
    <property type="molecule type" value="Genomic_DNA"/>
</dbReference>
<dbReference type="InterPro" id="IPR009079">
    <property type="entry name" value="4_helix_cytokine-like_core"/>
</dbReference>
<dbReference type="GeneTree" id="ENSGT00510000048856"/>
<dbReference type="FunCoup" id="A0A2I3G365">
    <property type="interactions" value="460"/>
</dbReference>
<comment type="similarity">
    <text evidence="2">Belongs to the IL-6 superfamily.</text>
</comment>
<dbReference type="Proteomes" id="UP000001073">
    <property type="component" value="Chromosome 2"/>
</dbReference>
<proteinExistence type="inferred from homology"/>
<dbReference type="EMBL" id="ADFV01124597">
    <property type="status" value="NOT_ANNOTATED_CDS"/>
    <property type="molecule type" value="Genomic_DNA"/>
</dbReference>
<dbReference type="FunFam" id="1.20.1250.10:FF:000027">
    <property type="entry name" value="Cardiotrophin 1"/>
    <property type="match status" value="1"/>
</dbReference>
<dbReference type="STRING" id="61853.ENSNLEP00000026583"/>
<dbReference type="GO" id="GO:0007166">
    <property type="term" value="P:cell surface receptor signaling pathway"/>
    <property type="evidence" value="ECO:0007669"/>
    <property type="project" value="TreeGrafter"/>
</dbReference>
<evidence type="ECO:0000256" key="4">
    <source>
        <dbReference type="ARBA" id="ARBA00022525"/>
    </source>
</evidence>
<dbReference type="Gene3D" id="1.20.1250.10">
    <property type="match status" value="1"/>
</dbReference>
<keyword evidence="3" id="KW-0202">Cytokine</keyword>
<dbReference type="PANTHER" id="PTHR21353">
    <property type="match status" value="1"/>
</dbReference>
<reference evidence="7 8" key="1">
    <citation type="submission" date="2012-10" db="EMBL/GenBank/DDBJ databases">
        <authorList>
            <consortium name="Gibbon Genome Sequencing Consortium"/>
        </authorList>
    </citation>
    <scope>NUCLEOTIDE SEQUENCE [LARGE SCALE GENOMIC DNA]</scope>
</reference>
<name>A0A2I3G365_NOMLE</name>
<keyword evidence="8" id="KW-1185">Reference proteome</keyword>
<comment type="subcellular location">
    <subcellularLocation>
        <location evidence="1">Secreted</location>
    </subcellularLocation>
</comment>
<reference evidence="7" key="3">
    <citation type="submission" date="2025-09" db="UniProtKB">
        <authorList>
            <consortium name="Ensembl"/>
        </authorList>
    </citation>
    <scope>IDENTIFICATION</scope>
</reference>
<accession>A0A2I3G365</accession>
<dbReference type="AlphaFoldDB" id="A0A2I3G365"/>
<keyword evidence="4" id="KW-0964">Secreted</keyword>
<gene>
    <name evidence="7" type="primary">CTF1</name>
</gene>
<sequence length="231" mass="24445">MSRRLEDPQADSSVSLLPHLEAKIRQTHSLAHLLTKYAEQLLQEYVQLQGDPFGLPSFSPPRLPVAGLSAPATSHSGLPVHERLRLDAAALAALPPLLDAVRRRQAELNPRAPRLLRRLEDAARQARALGAAVEALLAALGAANRGPRAEPPAATASAASAAGVFPAKVLGLRVCGLYREWLSRTEGDLGQLLPGGSAERGRAARAASSRWVPSLLPLLCLSLPLSVSVCS</sequence>
<dbReference type="OMA" id="CQQMDLN"/>
<dbReference type="SUPFAM" id="SSF47266">
    <property type="entry name" value="4-helical cytokines"/>
    <property type="match status" value="1"/>
</dbReference>
<evidence type="ECO:0000256" key="5">
    <source>
        <dbReference type="ARBA" id="ARBA00057526"/>
    </source>
</evidence>
<evidence type="ECO:0000256" key="2">
    <source>
        <dbReference type="ARBA" id="ARBA00007432"/>
    </source>
</evidence>
<evidence type="ECO:0000256" key="1">
    <source>
        <dbReference type="ARBA" id="ARBA00004613"/>
    </source>
</evidence>
<comment type="function">
    <text evidence="5">Induces cardiac myocyte hypertrophy in vitro. Binds to and activates the ILST/gp130 receptor.</text>
</comment>
<protein>
    <recommendedName>
        <fullName evidence="6">Cardiotrophin-1</fullName>
    </recommendedName>
</protein>
<dbReference type="GO" id="GO:0005615">
    <property type="term" value="C:extracellular space"/>
    <property type="evidence" value="ECO:0007669"/>
    <property type="project" value="UniProtKB-KW"/>
</dbReference>
<dbReference type="GO" id="GO:0005125">
    <property type="term" value="F:cytokine activity"/>
    <property type="evidence" value="ECO:0007669"/>
    <property type="project" value="UniProtKB-KW"/>
</dbReference>
<dbReference type="InterPro" id="IPR010681">
    <property type="entry name" value="PRF/CT"/>
</dbReference>
<evidence type="ECO:0000313" key="8">
    <source>
        <dbReference type="Proteomes" id="UP000001073"/>
    </source>
</evidence>
<dbReference type="InParanoid" id="A0A2I3G365"/>
<dbReference type="Ensembl" id="ENSNLET00000045934.1">
    <property type="protein sequence ID" value="ENSNLEP00000026583.1"/>
    <property type="gene ID" value="ENSNLEG00000034799.1"/>
</dbReference>
<dbReference type="GO" id="GO:0048666">
    <property type="term" value="P:neuron development"/>
    <property type="evidence" value="ECO:0007669"/>
    <property type="project" value="Ensembl"/>
</dbReference>
<dbReference type="PANTHER" id="PTHR21353:SF2">
    <property type="entry name" value="CARDIOTROPHIN-1"/>
    <property type="match status" value="1"/>
</dbReference>
<evidence type="ECO:0000256" key="6">
    <source>
        <dbReference type="ARBA" id="ARBA00073297"/>
    </source>
</evidence>
<evidence type="ECO:0000313" key="7">
    <source>
        <dbReference type="Ensembl" id="ENSNLEP00000026583.1"/>
    </source>
</evidence>
<evidence type="ECO:0000256" key="3">
    <source>
        <dbReference type="ARBA" id="ARBA00022514"/>
    </source>
</evidence>